<protein>
    <submittedName>
        <fullName evidence="1">Uncharacterized protein</fullName>
    </submittedName>
</protein>
<sequence>MNYPSVERLCKQKVIDLLEQHVPGSDATRFFLKLMLYSTSSFLDPNLSPLSRVYRIWFVAFGLSCWSS</sequence>
<accession>A0A8J2RKC7</accession>
<reference evidence="1" key="1">
    <citation type="submission" date="2021-11" db="EMBL/GenBank/DDBJ databases">
        <authorList>
            <person name="Schell T."/>
        </authorList>
    </citation>
    <scope>NUCLEOTIDE SEQUENCE</scope>
    <source>
        <strain evidence="1">M5</strain>
    </source>
</reference>
<evidence type="ECO:0000313" key="2">
    <source>
        <dbReference type="Proteomes" id="UP000789390"/>
    </source>
</evidence>
<dbReference type="OrthoDB" id="10064970at2759"/>
<dbReference type="Proteomes" id="UP000789390">
    <property type="component" value="Unassembled WGS sequence"/>
</dbReference>
<comment type="caution">
    <text evidence="1">The sequence shown here is derived from an EMBL/GenBank/DDBJ whole genome shotgun (WGS) entry which is preliminary data.</text>
</comment>
<organism evidence="1 2">
    <name type="scientific">Daphnia galeata</name>
    <dbReference type="NCBI Taxonomy" id="27404"/>
    <lineage>
        <taxon>Eukaryota</taxon>
        <taxon>Metazoa</taxon>
        <taxon>Ecdysozoa</taxon>
        <taxon>Arthropoda</taxon>
        <taxon>Crustacea</taxon>
        <taxon>Branchiopoda</taxon>
        <taxon>Diplostraca</taxon>
        <taxon>Cladocera</taxon>
        <taxon>Anomopoda</taxon>
        <taxon>Daphniidae</taxon>
        <taxon>Daphnia</taxon>
    </lineage>
</organism>
<keyword evidence="2" id="KW-1185">Reference proteome</keyword>
<dbReference type="AlphaFoldDB" id="A0A8J2RKC7"/>
<gene>
    <name evidence="1" type="ORF">DGAL_LOCUS3845</name>
</gene>
<dbReference type="EMBL" id="CAKKLH010000058">
    <property type="protein sequence ID" value="CAH0101513.1"/>
    <property type="molecule type" value="Genomic_DNA"/>
</dbReference>
<name>A0A8J2RKC7_9CRUS</name>
<evidence type="ECO:0000313" key="1">
    <source>
        <dbReference type="EMBL" id="CAH0101513.1"/>
    </source>
</evidence>
<proteinExistence type="predicted"/>